<accession>A0A820RCP3</accession>
<reference evidence="1" key="1">
    <citation type="submission" date="2021-02" db="EMBL/GenBank/DDBJ databases">
        <authorList>
            <person name="Nowell W R."/>
        </authorList>
    </citation>
    <scope>NUCLEOTIDE SEQUENCE</scope>
</reference>
<dbReference type="EMBL" id="CAJOBB010028924">
    <property type="protein sequence ID" value="CAF4433178.1"/>
    <property type="molecule type" value="Genomic_DNA"/>
</dbReference>
<dbReference type="Proteomes" id="UP000663868">
    <property type="component" value="Unassembled WGS sequence"/>
</dbReference>
<evidence type="ECO:0000313" key="1">
    <source>
        <dbReference type="EMBL" id="CAF4433178.1"/>
    </source>
</evidence>
<dbReference type="AlphaFoldDB" id="A0A820RCP3"/>
<sequence length="136" mass="15776">NYAAPPEVFEKRRLQTFINKQQSLVTSFFNKNEIDKKYITKTDIPDSSILSYIELIDLKRHLVTYIPIQRLQEQNSRSSTSQHEWHMQTKSSSGVIAAQCDDDSLITIDSRANIYHWEITPSNLQISLDTWSKQTG</sequence>
<organism evidence="1 2">
    <name type="scientific">Adineta steineri</name>
    <dbReference type="NCBI Taxonomy" id="433720"/>
    <lineage>
        <taxon>Eukaryota</taxon>
        <taxon>Metazoa</taxon>
        <taxon>Spiralia</taxon>
        <taxon>Gnathifera</taxon>
        <taxon>Rotifera</taxon>
        <taxon>Eurotatoria</taxon>
        <taxon>Bdelloidea</taxon>
        <taxon>Adinetida</taxon>
        <taxon>Adinetidae</taxon>
        <taxon>Adineta</taxon>
    </lineage>
</organism>
<proteinExistence type="predicted"/>
<comment type="caution">
    <text evidence="1">The sequence shown here is derived from an EMBL/GenBank/DDBJ whole genome shotgun (WGS) entry which is preliminary data.</text>
</comment>
<feature type="non-terminal residue" evidence="1">
    <location>
        <position position="136"/>
    </location>
</feature>
<evidence type="ECO:0000313" key="2">
    <source>
        <dbReference type="Proteomes" id="UP000663868"/>
    </source>
</evidence>
<gene>
    <name evidence="1" type="ORF">KXQ929_LOCUS52910</name>
</gene>
<name>A0A820RCP3_9BILA</name>
<protein>
    <submittedName>
        <fullName evidence="1">Uncharacterized protein</fullName>
    </submittedName>
</protein>
<feature type="non-terminal residue" evidence="1">
    <location>
        <position position="1"/>
    </location>
</feature>